<comment type="caution">
    <text evidence="4">The sequence shown here is derived from an EMBL/GenBank/DDBJ whole genome shotgun (WGS) entry which is preliminary data.</text>
</comment>
<dbReference type="SMART" id="SM00421">
    <property type="entry name" value="HTH_LUXR"/>
    <property type="match status" value="1"/>
</dbReference>
<evidence type="ECO:0000259" key="3">
    <source>
        <dbReference type="PROSITE" id="PS50043"/>
    </source>
</evidence>
<dbReference type="PROSITE" id="PS50043">
    <property type="entry name" value="HTH_LUXR_2"/>
    <property type="match status" value="1"/>
</dbReference>
<name>A0ABP3HBK0_9ACTN</name>
<evidence type="ECO:0000256" key="1">
    <source>
        <dbReference type="ARBA" id="ARBA00022741"/>
    </source>
</evidence>
<protein>
    <submittedName>
        <fullName evidence="4">LuxR C-terminal-related transcriptional regulator</fullName>
    </submittedName>
</protein>
<keyword evidence="1" id="KW-0547">Nucleotide-binding</keyword>
<dbReference type="InterPro" id="IPR027417">
    <property type="entry name" value="P-loop_NTPase"/>
</dbReference>
<dbReference type="EMBL" id="BAAABW010000026">
    <property type="protein sequence ID" value="GAA0363689.1"/>
    <property type="molecule type" value="Genomic_DNA"/>
</dbReference>
<dbReference type="PANTHER" id="PTHR16305">
    <property type="entry name" value="TESTICULAR SOLUBLE ADENYLYL CYCLASE"/>
    <property type="match status" value="1"/>
</dbReference>
<sequence length="913" mass="96282">MTPLRGRQRELDLITAAMESAHRGDGRLLAVAGGIGSGKTALLRGLPALAGPRGLRALTVGCAAQEQDFPLGVVSRLLDPLPGCRSLDPDPGPDGAADLLSHVVEYSADKPLLILVDDLQWADPASLRWLGGLAGRLPGLRVTVVVSVREGEPGADAPPVQALVERATSCLWLAPLSVDAVAALVADRLGRPGRPAQVAARHEASGGNPLFLTAALADLTPDGPRAGHAPDGAEPRYVALRERLAVALRSQPGPVRRLARALAVLDEEAGLELAGRLAELDTAGSEEAARCLRRLGLLTDGPAPRLVHPSVREAAEESMTLAEHEDIHLRAAQLLYTGGHPAERAAAQLLAVTSVTNGWTVEVLRSAATAARRRGAPAQAACYLRRALLGSSSSGADRAALLLDLAASERDVDPQAALRLLSQALLLLPTPTGRALAAARTAPSLLGGCPPPVIDTVAKVAAELGDPDGLTGVERQAALRLEARLRHVAVAGPGEIARCAERLRALGGTPPMSTAAERELAAVLLHGATVTQRMTAAEAAVQANRVLQHEPAAPDHVHTALPLLCAVLTAAESLEVIGPWLTTARERARRDATPVPQAVIAVELALTLLARGRLQDARAHTEEALALGVTEWATLPSLTAIVMVALHSRDAGLTRRLLAHRHETADHDFRPSPLQLLRGSVAAVKGDSATALEYVLDWGRSAERADWRNPALAPWRAWAAGLQHRLGRLQAAHDLADEEYERSVAWGTPTAIGRAQRVRGAITAGERGIELLRESADTLERSVNTMESARTDLLLGRRLLAAGRFAEGEVRLRRARDRALSCGVPWIADQACRDLADPAGSRNPVAVAALTRAERRVAGLAAHGTPNKEIAERLEVSSRAVEKHLTSAYRKLHVAGRSELAVLAPLLPGPEGD</sequence>
<accession>A0ABP3HBK0</accession>
<dbReference type="PANTHER" id="PTHR16305:SF35">
    <property type="entry name" value="TRANSCRIPTIONAL ACTIVATOR DOMAIN"/>
    <property type="match status" value="1"/>
</dbReference>
<dbReference type="InterPro" id="IPR016032">
    <property type="entry name" value="Sig_transdc_resp-reg_C-effctor"/>
</dbReference>
<organism evidence="4 5">
    <name type="scientific">Streptomyces blastmyceticus</name>
    <dbReference type="NCBI Taxonomy" id="68180"/>
    <lineage>
        <taxon>Bacteria</taxon>
        <taxon>Bacillati</taxon>
        <taxon>Actinomycetota</taxon>
        <taxon>Actinomycetes</taxon>
        <taxon>Kitasatosporales</taxon>
        <taxon>Streptomycetaceae</taxon>
        <taxon>Streptomyces</taxon>
    </lineage>
</organism>
<feature type="domain" description="HTH luxR-type" evidence="3">
    <location>
        <begin position="843"/>
        <end position="908"/>
    </location>
</feature>
<dbReference type="SUPFAM" id="SSF46894">
    <property type="entry name" value="C-terminal effector domain of the bipartite response regulators"/>
    <property type="match status" value="1"/>
</dbReference>
<dbReference type="InterPro" id="IPR000792">
    <property type="entry name" value="Tscrpt_reg_LuxR_C"/>
</dbReference>
<dbReference type="RefSeq" id="WP_344120592.1">
    <property type="nucleotide sequence ID" value="NZ_BAAABW010000026.1"/>
</dbReference>
<dbReference type="SUPFAM" id="SSF52540">
    <property type="entry name" value="P-loop containing nucleoside triphosphate hydrolases"/>
    <property type="match status" value="1"/>
</dbReference>
<gene>
    <name evidence="4" type="ORF">GCM10010319_46830</name>
</gene>
<reference evidence="5" key="1">
    <citation type="journal article" date="2019" name="Int. J. Syst. Evol. Microbiol.">
        <title>The Global Catalogue of Microorganisms (GCM) 10K type strain sequencing project: providing services to taxonomists for standard genome sequencing and annotation.</title>
        <authorList>
            <consortium name="The Broad Institute Genomics Platform"/>
            <consortium name="The Broad Institute Genome Sequencing Center for Infectious Disease"/>
            <person name="Wu L."/>
            <person name="Ma J."/>
        </authorList>
    </citation>
    <scope>NUCLEOTIDE SEQUENCE [LARGE SCALE GENOMIC DNA]</scope>
    <source>
        <strain evidence="5">JCM 4565</strain>
    </source>
</reference>
<keyword evidence="2" id="KW-0067">ATP-binding</keyword>
<dbReference type="Pfam" id="PF00196">
    <property type="entry name" value="GerE"/>
    <property type="match status" value="1"/>
</dbReference>
<dbReference type="PRINTS" id="PR00038">
    <property type="entry name" value="HTHLUXR"/>
</dbReference>
<proteinExistence type="predicted"/>
<keyword evidence="5" id="KW-1185">Reference proteome</keyword>
<dbReference type="Pfam" id="PF13191">
    <property type="entry name" value="AAA_16"/>
    <property type="match status" value="1"/>
</dbReference>
<evidence type="ECO:0000313" key="4">
    <source>
        <dbReference type="EMBL" id="GAA0363689.1"/>
    </source>
</evidence>
<dbReference type="Proteomes" id="UP001500063">
    <property type="component" value="Unassembled WGS sequence"/>
</dbReference>
<dbReference type="InterPro" id="IPR036388">
    <property type="entry name" value="WH-like_DNA-bd_sf"/>
</dbReference>
<dbReference type="CDD" id="cd06170">
    <property type="entry name" value="LuxR_C_like"/>
    <property type="match status" value="1"/>
</dbReference>
<dbReference type="Gene3D" id="1.10.10.10">
    <property type="entry name" value="Winged helix-like DNA-binding domain superfamily/Winged helix DNA-binding domain"/>
    <property type="match status" value="1"/>
</dbReference>
<dbReference type="InterPro" id="IPR041664">
    <property type="entry name" value="AAA_16"/>
</dbReference>
<evidence type="ECO:0000313" key="5">
    <source>
        <dbReference type="Proteomes" id="UP001500063"/>
    </source>
</evidence>
<evidence type="ECO:0000256" key="2">
    <source>
        <dbReference type="ARBA" id="ARBA00022840"/>
    </source>
</evidence>